<feature type="region of interest" description="Disordered" evidence="1">
    <location>
        <begin position="122"/>
        <end position="159"/>
    </location>
</feature>
<dbReference type="OrthoDB" id="10009411at2759"/>
<dbReference type="Proteomes" id="UP000515135">
    <property type="component" value="Unplaced"/>
</dbReference>
<keyword evidence="2" id="KW-1185">Reference proteome</keyword>
<sequence length="370" mass="41023">MVLHAGADAGLAVQKRPNVRSSVRDSVVDLIARGVCNRTHHSVKHGRSRSEDRPRDRLPSFRPTMKGLEQSLTTMSLPRRAPSTLHQLSPSTLLLGSSTLPMPAMANLWTREESSQKLPIIHERLRTPSRNQRSRSIPMLPPPTKEQSTPRRSYSEDHGRMIPIKPSTAEIMFPEKMSDALTPDSGRKSTILKPGGQAQRPVTTNVDKSAEKRVHFQITLPREKEVTFRVPTRKGSGSSRAVSEVSPENNSTVTPVFKVMVTTKNNVEAKPPTADNNEKAKIVASPAEALCRTFIDTHKLGAPSTPKLRTSSLTVDHFSAIDSYAGHVNYCDHKKTDQIVKWLEDVNEQQNIDAKVRRSLSSTSSEKISV</sequence>
<proteinExistence type="predicted"/>
<organism evidence="2 3">
    <name type="scientific">Branchiostoma belcheri</name>
    <name type="common">Amphioxus</name>
    <dbReference type="NCBI Taxonomy" id="7741"/>
    <lineage>
        <taxon>Eukaryota</taxon>
        <taxon>Metazoa</taxon>
        <taxon>Chordata</taxon>
        <taxon>Cephalochordata</taxon>
        <taxon>Leptocardii</taxon>
        <taxon>Amphioxiformes</taxon>
        <taxon>Branchiostomatidae</taxon>
        <taxon>Branchiostoma</taxon>
    </lineage>
</organism>
<evidence type="ECO:0000313" key="3">
    <source>
        <dbReference type="RefSeq" id="XP_019615456.1"/>
    </source>
</evidence>
<reference evidence="3" key="1">
    <citation type="submission" date="2025-08" db="UniProtKB">
        <authorList>
            <consortium name="RefSeq"/>
        </authorList>
    </citation>
    <scope>IDENTIFICATION</scope>
    <source>
        <tissue evidence="3">Gonad</tissue>
    </source>
</reference>
<evidence type="ECO:0000313" key="2">
    <source>
        <dbReference type="Proteomes" id="UP000515135"/>
    </source>
</evidence>
<protein>
    <submittedName>
        <fullName evidence="3">Uncharacterized protein LOC109463187</fullName>
    </submittedName>
</protein>
<feature type="region of interest" description="Disordered" evidence="1">
    <location>
        <begin position="180"/>
        <end position="205"/>
    </location>
</feature>
<dbReference type="AlphaFoldDB" id="A0A6P4YET2"/>
<gene>
    <name evidence="3" type="primary">LOC109463187</name>
</gene>
<evidence type="ECO:0000256" key="1">
    <source>
        <dbReference type="SAM" id="MobiDB-lite"/>
    </source>
</evidence>
<dbReference type="RefSeq" id="XP_019615456.1">
    <property type="nucleotide sequence ID" value="XM_019759897.1"/>
</dbReference>
<feature type="region of interest" description="Disordered" evidence="1">
    <location>
        <begin position="39"/>
        <end position="69"/>
    </location>
</feature>
<feature type="compositionally biased region" description="Basic and acidic residues" evidence="1">
    <location>
        <begin position="48"/>
        <end position="59"/>
    </location>
</feature>
<feature type="compositionally biased region" description="Polar residues" evidence="1">
    <location>
        <begin position="235"/>
        <end position="249"/>
    </location>
</feature>
<accession>A0A6P4YET2</accession>
<dbReference type="KEGG" id="bbel:109463187"/>
<dbReference type="GeneID" id="109463187"/>
<name>A0A6P4YET2_BRABE</name>
<feature type="region of interest" description="Disordered" evidence="1">
    <location>
        <begin position="230"/>
        <end position="249"/>
    </location>
</feature>